<comment type="caution">
    <text evidence="6">The sequence shown here is derived from an EMBL/GenBank/DDBJ whole genome shotgun (WGS) entry which is preliminary data.</text>
</comment>
<keyword evidence="2 4" id="KW-0853">WD repeat</keyword>
<sequence>MFTTESIDYSLTLPTRCLSSLPRRTPSSKKSPFNTDDDDDDDGKEDDGWDEASYNIDNDDDGDDAASGHRFLVGSACPSIITSAKLQDNDRKSDKEDVYDEKHENEQEDPNNHLHVLTYHEDWHEIALEASYEHPTGEIWSMAVHPRNGTVATCGGGVLLTHASFESDAETGKGGGTKLVDFVTKVWKLHNDEGSTGDEPRLEPLVTIPHGENLSSPQSGWEKRVGCILWNPLLSTDESTEDGVDETSLLTVGWEESSPISLWDISTSAAVEVWSTSPSSSNAATGGFGGNRRRRRRTHPLQNALPRRASWDPHNTHNILCTSQQDVLAYDTRCSGSKGATVIRSAHRYGVADVDHNRLQENVVVTSGLDGVIKFWDLRMHCASVSEQEQEGGAEDDDASFPPSPRLLKTLRGGHSHWATRVVYNPFYDQLVLSGGTDGIANLWRVSSCSSAPLLEFDGEDEDIDNNNDGEIGEDALDEDVNDDNAVDDDWAKEEKEDYIQDNPLAEQDKQIDEKRHDSTKRSSNDVRVAHFECSDTTADVCWSASDPWIYATLSYDGSLVVHHVPSKEKYKILL</sequence>
<feature type="compositionally biased region" description="Basic and acidic residues" evidence="5">
    <location>
        <begin position="87"/>
        <end position="105"/>
    </location>
</feature>
<dbReference type="SMART" id="SM00320">
    <property type="entry name" value="WD40"/>
    <property type="match status" value="4"/>
</dbReference>
<evidence type="ECO:0000256" key="3">
    <source>
        <dbReference type="ARBA" id="ARBA00022737"/>
    </source>
</evidence>
<feature type="compositionally biased region" description="Acidic residues" evidence="5">
    <location>
        <begin position="35"/>
        <end position="50"/>
    </location>
</feature>
<keyword evidence="7" id="KW-1185">Reference proteome</keyword>
<evidence type="ECO:0008006" key="8">
    <source>
        <dbReference type="Google" id="ProtNLM"/>
    </source>
</evidence>
<dbReference type="EMBL" id="JABMIG020000097">
    <property type="protein sequence ID" value="KAL3792881.1"/>
    <property type="molecule type" value="Genomic_DNA"/>
</dbReference>
<feature type="region of interest" description="Disordered" evidence="5">
    <location>
        <begin position="83"/>
        <end position="111"/>
    </location>
</feature>
<feature type="repeat" description="WD" evidence="4">
    <location>
        <begin position="412"/>
        <end position="448"/>
    </location>
</feature>
<dbReference type="Gene3D" id="2.130.10.10">
    <property type="entry name" value="YVTN repeat-like/Quinoprotein amine dehydrogenase"/>
    <property type="match status" value="1"/>
</dbReference>
<dbReference type="AlphaFoldDB" id="A0ABD3PYR7"/>
<feature type="region of interest" description="Disordered" evidence="5">
    <location>
        <begin position="457"/>
        <end position="522"/>
    </location>
</feature>
<evidence type="ECO:0000256" key="2">
    <source>
        <dbReference type="ARBA" id="ARBA00022574"/>
    </source>
</evidence>
<dbReference type="InterPro" id="IPR001680">
    <property type="entry name" value="WD40_rpt"/>
</dbReference>
<dbReference type="InterPro" id="IPR040323">
    <property type="entry name" value="EIPR1"/>
</dbReference>
<proteinExistence type="inferred from homology"/>
<evidence type="ECO:0000256" key="5">
    <source>
        <dbReference type="SAM" id="MobiDB-lite"/>
    </source>
</evidence>
<keyword evidence="3" id="KW-0677">Repeat</keyword>
<feature type="compositionally biased region" description="Basic and acidic residues" evidence="5">
    <location>
        <begin position="507"/>
        <end position="522"/>
    </location>
</feature>
<dbReference type="PROSITE" id="PS50082">
    <property type="entry name" value="WD_REPEATS_2"/>
    <property type="match status" value="2"/>
</dbReference>
<protein>
    <recommendedName>
        <fullName evidence="8">WD40 repeat-like protein</fullName>
    </recommendedName>
</protein>
<reference evidence="6 7" key="1">
    <citation type="journal article" date="2020" name="G3 (Bethesda)">
        <title>Improved Reference Genome for Cyclotella cryptica CCMP332, a Model for Cell Wall Morphogenesis, Salinity Adaptation, and Lipid Production in Diatoms (Bacillariophyta).</title>
        <authorList>
            <person name="Roberts W.R."/>
            <person name="Downey K.M."/>
            <person name="Ruck E.C."/>
            <person name="Traller J.C."/>
            <person name="Alverson A.J."/>
        </authorList>
    </citation>
    <scope>NUCLEOTIDE SEQUENCE [LARGE SCALE GENOMIC DNA]</scope>
    <source>
        <strain evidence="6 7">CCMP332</strain>
    </source>
</reference>
<name>A0ABD3PYR7_9STRA</name>
<dbReference type="InterPro" id="IPR015943">
    <property type="entry name" value="WD40/YVTN_repeat-like_dom_sf"/>
</dbReference>
<evidence type="ECO:0000313" key="6">
    <source>
        <dbReference type="EMBL" id="KAL3792881.1"/>
    </source>
</evidence>
<feature type="region of interest" description="Disordered" evidence="5">
    <location>
        <begin position="277"/>
        <end position="309"/>
    </location>
</feature>
<comment type="similarity">
    <text evidence="1">Belongs to the WD repeat EIPR1 family.</text>
</comment>
<dbReference type="PANTHER" id="PTHR14205:SF15">
    <property type="entry name" value="EARP AND GARP COMPLEX-INTERACTING PROTEIN 1"/>
    <property type="match status" value="1"/>
</dbReference>
<dbReference type="Proteomes" id="UP001516023">
    <property type="component" value="Unassembled WGS sequence"/>
</dbReference>
<evidence type="ECO:0000256" key="1">
    <source>
        <dbReference type="ARBA" id="ARBA00005672"/>
    </source>
</evidence>
<gene>
    <name evidence="6" type="ORF">HJC23_004806</name>
</gene>
<dbReference type="InterPro" id="IPR036322">
    <property type="entry name" value="WD40_repeat_dom_sf"/>
</dbReference>
<evidence type="ECO:0000313" key="7">
    <source>
        <dbReference type="Proteomes" id="UP001516023"/>
    </source>
</evidence>
<dbReference type="PROSITE" id="PS00678">
    <property type="entry name" value="WD_REPEATS_1"/>
    <property type="match status" value="1"/>
</dbReference>
<evidence type="ECO:0000256" key="4">
    <source>
        <dbReference type="PROSITE-ProRule" id="PRU00221"/>
    </source>
</evidence>
<accession>A0ABD3PYR7</accession>
<dbReference type="InterPro" id="IPR019775">
    <property type="entry name" value="WD40_repeat_CS"/>
</dbReference>
<dbReference type="PANTHER" id="PTHR14205">
    <property type="entry name" value="WD-REPEAT PROTEIN"/>
    <property type="match status" value="1"/>
</dbReference>
<dbReference type="SUPFAM" id="SSF50978">
    <property type="entry name" value="WD40 repeat-like"/>
    <property type="match status" value="1"/>
</dbReference>
<feature type="compositionally biased region" description="Acidic residues" evidence="5">
    <location>
        <begin position="457"/>
        <end position="492"/>
    </location>
</feature>
<feature type="region of interest" description="Disordered" evidence="5">
    <location>
        <begin position="15"/>
        <end position="69"/>
    </location>
</feature>
<organism evidence="6 7">
    <name type="scientific">Cyclotella cryptica</name>
    <dbReference type="NCBI Taxonomy" id="29204"/>
    <lineage>
        <taxon>Eukaryota</taxon>
        <taxon>Sar</taxon>
        <taxon>Stramenopiles</taxon>
        <taxon>Ochrophyta</taxon>
        <taxon>Bacillariophyta</taxon>
        <taxon>Coscinodiscophyceae</taxon>
        <taxon>Thalassiosirophycidae</taxon>
        <taxon>Stephanodiscales</taxon>
        <taxon>Stephanodiscaceae</taxon>
        <taxon>Cyclotella</taxon>
    </lineage>
</organism>
<feature type="repeat" description="WD" evidence="4">
    <location>
        <begin position="344"/>
        <end position="379"/>
    </location>
</feature>
<dbReference type="Pfam" id="PF00400">
    <property type="entry name" value="WD40"/>
    <property type="match status" value="1"/>
</dbReference>